<reference evidence="3 4" key="1">
    <citation type="submission" date="2016-10" db="EMBL/GenBank/DDBJ databases">
        <authorList>
            <person name="de Groot N.N."/>
        </authorList>
    </citation>
    <scope>NUCLEOTIDE SEQUENCE [LARGE SCALE GENOMIC DNA]</scope>
    <source>
        <strain evidence="3 4">NLAE-zl-G419</strain>
    </source>
</reference>
<feature type="transmembrane region" description="Helical" evidence="1">
    <location>
        <begin position="56"/>
        <end position="74"/>
    </location>
</feature>
<organism evidence="3 4">
    <name type="scientific">Clostridium cadaveris</name>
    <dbReference type="NCBI Taxonomy" id="1529"/>
    <lineage>
        <taxon>Bacteria</taxon>
        <taxon>Bacillati</taxon>
        <taxon>Bacillota</taxon>
        <taxon>Clostridia</taxon>
        <taxon>Eubacteriales</taxon>
        <taxon>Clostridiaceae</taxon>
        <taxon>Clostridium</taxon>
    </lineage>
</organism>
<keyword evidence="4" id="KW-1185">Reference proteome</keyword>
<evidence type="ECO:0000313" key="3">
    <source>
        <dbReference type="EMBL" id="SFF61729.1"/>
    </source>
</evidence>
<feature type="domain" description="DUF7973" evidence="2">
    <location>
        <begin position="195"/>
        <end position="293"/>
    </location>
</feature>
<dbReference type="Pfam" id="PF25928">
    <property type="entry name" value="DUF7973"/>
    <property type="match status" value="2"/>
</dbReference>
<dbReference type="GeneID" id="90543808"/>
<dbReference type="Proteomes" id="UP000182135">
    <property type="component" value="Unassembled WGS sequence"/>
</dbReference>
<dbReference type="eggNOG" id="ENOG502ZYP7">
    <property type="taxonomic scope" value="Bacteria"/>
</dbReference>
<evidence type="ECO:0000259" key="2">
    <source>
        <dbReference type="Pfam" id="PF25928"/>
    </source>
</evidence>
<feature type="transmembrane region" description="Helical" evidence="1">
    <location>
        <begin position="194"/>
        <end position="214"/>
    </location>
</feature>
<dbReference type="InterPro" id="IPR058279">
    <property type="entry name" value="DUF7973"/>
</dbReference>
<feature type="transmembrane region" description="Helical" evidence="1">
    <location>
        <begin position="158"/>
        <end position="182"/>
    </location>
</feature>
<protein>
    <recommendedName>
        <fullName evidence="2">DUF7973 domain-containing protein</fullName>
    </recommendedName>
</protein>
<name>A0A1I2K5W3_9CLOT</name>
<evidence type="ECO:0000313" key="4">
    <source>
        <dbReference type="Proteomes" id="UP000182135"/>
    </source>
</evidence>
<dbReference type="RefSeq" id="WP_074844621.1">
    <property type="nucleotide sequence ID" value="NZ_CP076620.1"/>
</dbReference>
<dbReference type="STRING" id="1529.SAMN04487885_104118"/>
<dbReference type="EMBL" id="FOOE01000004">
    <property type="protein sequence ID" value="SFF61729.1"/>
    <property type="molecule type" value="Genomic_DNA"/>
</dbReference>
<feature type="transmembrane region" description="Helical" evidence="1">
    <location>
        <begin position="95"/>
        <end position="115"/>
    </location>
</feature>
<feature type="transmembrane region" description="Helical" evidence="1">
    <location>
        <begin position="226"/>
        <end position="253"/>
    </location>
</feature>
<sequence length="294" mass="30297">MDLFALIASFGGGVIGAYMGALPSFILTGVLAIVGAIVSMSGGADMTVGYVTFGSYLGPHIAFAGGVAAAAYAGKTKKIESGTDILSSLNGLSDPITLVVGGVFGVLGFFIHYLIGQVLHLNTDLPAITVIISAIIVRLVFGRSGLIGKANQGEKREYFTGGKGCICNILLGLGLGTAIGFIYQTLINAGANEIVIGSYPILCFGIAAFSLIFTQTGFATPATHHIALISALAVVSSGNPIMGVVFGILTSLFGDFIGKTFNSYCDTHIDPPAFTIFIFAFIVNVIFGVGIFTI</sequence>
<dbReference type="AlphaFoldDB" id="A0A1I2K5W3"/>
<keyword evidence="1" id="KW-1133">Transmembrane helix</keyword>
<evidence type="ECO:0000256" key="1">
    <source>
        <dbReference type="SAM" id="Phobius"/>
    </source>
</evidence>
<accession>A0A1I2K5W3</accession>
<feature type="transmembrane region" description="Helical" evidence="1">
    <location>
        <begin position="273"/>
        <end position="292"/>
    </location>
</feature>
<feature type="transmembrane region" description="Helical" evidence="1">
    <location>
        <begin position="127"/>
        <end position="146"/>
    </location>
</feature>
<feature type="domain" description="DUF7973" evidence="2">
    <location>
        <begin position="4"/>
        <end position="152"/>
    </location>
</feature>
<keyword evidence="1" id="KW-0812">Transmembrane</keyword>
<gene>
    <name evidence="3" type="ORF">SAMN04487885_104118</name>
</gene>
<keyword evidence="1" id="KW-0472">Membrane</keyword>
<proteinExistence type="predicted"/>